<name>A0ABT4X0C9_9BACI</name>
<dbReference type="SUPFAM" id="SSF103473">
    <property type="entry name" value="MFS general substrate transporter"/>
    <property type="match status" value="1"/>
</dbReference>
<dbReference type="PROSITE" id="PS50850">
    <property type="entry name" value="MFS"/>
    <property type="match status" value="1"/>
</dbReference>
<feature type="transmembrane region" description="Helical" evidence="6">
    <location>
        <begin position="345"/>
        <end position="368"/>
    </location>
</feature>
<feature type="transmembrane region" description="Helical" evidence="6">
    <location>
        <begin position="102"/>
        <end position="125"/>
    </location>
</feature>
<evidence type="ECO:0000256" key="3">
    <source>
        <dbReference type="ARBA" id="ARBA00022692"/>
    </source>
</evidence>
<dbReference type="Gene3D" id="1.20.1250.20">
    <property type="entry name" value="MFS general substrate transporter like domains"/>
    <property type="match status" value="2"/>
</dbReference>
<dbReference type="EMBL" id="JAQKAB010000002">
    <property type="protein sequence ID" value="MDA7025738.1"/>
    <property type="molecule type" value="Genomic_DNA"/>
</dbReference>
<dbReference type="InterPro" id="IPR020846">
    <property type="entry name" value="MFS_dom"/>
</dbReference>
<evidence type="ECO:0000256" key="1">
    <source>
        <dbReference type="ARBA" id="ARBA00004651"/>
    </source>
</evidence>
<comment type="caution">
    <text evidence="8">The sequence shown here is derived from an EMBL/GenBank/DDBJ whole genome shotgun (WGS) entry which is preliminary data.</text>
</comment>
<feature type="transmembrane region" description="Helical" evidence="6">
    <location>
        <begin position="50"/>
        <end position="70"/>
    </location>
</feature>
<evidence type="ECO:0000256" key="4">
    <source>
        <dbReference type="ARBA" id="ARBA00022989"/>
    </source>
</evidence>
<evidence type="ECO:0000313" key="8">
    <source>
        <dbReference type="EMBL" id="MDA7025738.1"/>
    </source>
</evidence>
<protein>
    <submittedName>
        <fullName evidence="8">MFS transporter</fullName>
    </submittedName>
</protein>
<feature type="transmembrane region" description="Helical" evidence="6">
    <location>
        <begin position="12"/>
        <end position="30"/>
    </location>
</feature>
<keyword evidence="3 6" id="KW-0812">Transmembrane</keyword>
<dbReference type="CDD" id="cd17475">
    <property type="entry name" value="MFS_MT3072_like"/>
    <property type="match status" value="1"/>
</dbReference>
<keyword evidence="5 6" id="KW-0472">Membrane</keyword>
<dbReference type="Proteomes" id="UP001211894">
    <property type="component" value="Unassembled WGS sequence"/>
</dbReference>
<dbReference type="InterPro" id="IPR052952">
    <property type="entry name" value="MFS-Transporter"/>
</dbReference>
<dbReference type="PROSITE" id="PS51257">
    <property type="entry name" value="PROKAR_LIPOPROTEIN"/>
    <property type="match status" value="1"/>
</dbReference>
<sequence>MKRDQSKYKWIVLSIATFAQGCATFVTYGTGPLATFYQQSLYLSQFETGIIVSVINIGPIFSMICLGDLMDRYGERWCIGLGAILLGLNISLAYFAQSFFSLLIILLFTGVWYGTAQPGGSSVILKWFPHKNRGMAMGIRQTGTPLGGAIAAITLPTIFFHYGLNGAILGQGLVAMIGGVLFLIFYRDIKGRANRSKDQMTLKEKLNLIKNDTFLYPIFFIGCSMISVQLIIVAHFMSYLNHGLHKSLSESGMLLSVALVGGMCGRMILSWVSDTLFHGNRIKPLKITIWSTAVVMISLAILPYQSNDLLLLSLSFTFGFLGMGWFSLFIVLLSESAKSEAVATTVSVGLTINQLFIVFAPAAFGFAVDCLKSYTVPFFVLACFILVGPYWLQKAEKQLTVSETRYHDG</sequence>
<dbReference type="RefSeq" id="WP_271339591.1">
    <property type="nucleotide sequence ID" value="NZ_JAQKAB010000002.1"/>
</dbReference>
<feature type="transmembrane region" description="Helical" evidence="6">
    <location>
        <begin position="214"/>
        <end position="240"/>
    </location>
</feature>
<dbReference type="Pfam" id="PF07690">
    <property type="entry name" value="MFS_1"/>
    <property type="match status" value="1"/>
</dbReference>
<proteinExistence type="predicted"/>
<feature type="transmembrane region" description="Helical" evidence="6">
    <location>
        <begin position="252"/>
        <end position="272"/>
    </location>
</feature>
<feature type="transmembrane region" description="Helical" evidence="6">
    <location>
        <begin position="284"/>
        <end position="304"/>
    </location>
</feature>
<evidence type="ECO:0000256" key="2">
    <source>
        <dbReference type="ARBA" id="ARBA00022448"/>
    </source>
</evidence>
<keyword evidence="2" id="KW-0813">Transport</keyword>
<organism evidence="8 9">
    <name type="scientific">Bacillus changyiensis</name>
    <dbReference type="NCBI Taxonomy" id="3004103"/>
    <lineage>
        <taxon>Bacteria</taxon>
        <taxon>Bacillati</taxon>
        <taxon>Bacillota</taxon>
        <taxon>Bacilli</taxon>
        <taxon>Bacillales</taxon>
        <taxon>Bacillaceae</taxon>
        <taxon>Bacillus</taxon>
    </lineage>
</organism>
<dbReference type="PANTHER" id="PTHR23527">
    <property type="entry name" value="BLL3282 PROTEIN"/>
    <property type="match status" value="1"/>
</dbReference>
<feature type="transmembrane region" description="Helical" evidence="6">
    <location>
        <begin position="374"/>
        <end position="392"/>
    </location>
</feature>
<feature type="transmembrane region" description="Helical" evidence="6">
    <location>
        <begin position="310"/>
        <end position="333"/>
    </location>
</feature>
<accession>A0ABT4X0C9</accession>
<feature type="domain" description="Major facilitator superfamily (MFS) profile" evidence="7">
    <location>
        <begin position="9"/>
        <end position="400"/>
    </location>
</feature>
<dbReference type="PANTHER" id="PTHR23527:SF1">
    <property type="entry name" value="BLL3282 PROTEIN"/>
    <property type="match status" value="1"/>
</dbReference>
<feature type="transmembrane region" description="Helical" evidence="6">
    <location>
        <begin position="77"/>
        <end position="96"/>
    </location>
</feature>
<evidence type="ECO:0000256" key="6">
    <source>
        <dbReference type="SAM" id="Phobius"/>
    </source>
</evidence>
<reference evidence="8 9" key="1">
    <citation type="submission" date="2023-01" db="EMBL/GenBank/DDBJ databases">
        <title>Bacillus changyiensis sp. nov., isolated from a coastal deposit.</title>
        <authorList>
            <person name="Xiao G."/>
            <person name="Lai Q."/>
            <person name="Hu Z."/>
            <person name="Shao Z."/>
        </authorList>
    </citation>
    <scope>NUCLEOTIDE SEQUENCE [LARGE SCALE GENOMIC DNA]</scope>
    <source>
        <strain evidence="8 9">CLL-7-23</strain>
    </source>
</reference>
<dbReference type="InterPro" id="IPR011701">
    <property type="entry name" value="MFS"/>
</dbReference>
<comment type="subcellular location">
    <subcellularLocation>
        <location evidence="1">Cell membrane</location>
        <topology evidence="1">Multi-pass membrane protein</topology>
    </subcellularLocation>
</comment>
<dbReference type="InterPro" id="IPR036259">
    <property type="entry name" value="MFS_trans_sf"/>
</dbReference>
<keyword evidence="9" id="KW-1185">Reference proteome</keyword>
<feature type="transmembrane region" description="Helical" evidence="6">
    <location>
        <begin position="146"/>
        <end position="162"/>
    </location>
</feature>
<gene>
    <name evidence="8" type="ORF">PJ311_03810</name>
</gene>
<feature type="transmembrane region" description="Helical" evidence="6">
    <location>
        <begin position="168"/>
        <end position="186"/>
    </location>
</feature>
<evidence type="ECO:0000313" key="9">
    <source>
        <dbReference type="Proteomes" id="UP001211894"/>
    </source>
</evidence>
<evidence type="ECO:0000259" key="7">
    <source>
        <dbReference type="PROSITE" id="PS50850"/>
    </source>
</evidence>
<keyword evidence="4 6" id="KW-1133">Transmembrane helix</keyword>
<evidence type="ECO:0000256" key="5">
    <source>
        <dbReference type="ARBA" id="ARBA00023136"/>
    </source>
</evidence>